<accession>A0A8H4KWT2</accession>
<keyword evidence="3" id="KW-0269">Exonuclease</keyword>
<evidence type="ECO:0000313" key="3">
    <source>
        <dbReference type="EMBL" id="KAF4458181.1"/>
    </source>
</evidence>
<evidence type="ECO:0000259" key="2">
    <source>
        <dbReference type="Pfam" id="PF21762"/>
    </source>
</evidence>
<organism evidence="3 4">
    <name type="scientific">Fusarium austroafricanum</name>
    <dbReference type="NCBI Taxonomy" id="2364996"/>
    <lineage>
        <taxon>Eukaryota</taxon>
        <taxon>Fungi</taxon>
        <taxon>Dikarya</taxon>
        <taxon>Ascomycota</taxon>
        <taxon>Pezizomycotina</taxon>
        <taxon>Sordariomycetes</taxon>
        <taxon>Hypocreomycetidae</taxon>
        <taxon>Hypocreales</taxon>
        <taxon>Nectriaceae</taxon>
        <taxon>Fusarium</taxon>
        <taxon>Fusarium concolor species complex</taxon>
    </lineage>
</organism>
<evidence type="ECO:0000256" key="1">
    <source>
        <dbReference type="SAM" id="MobiDB-lite"/>
    </source>
</evidence>
<dbReference type="AlphaFoldDB" id="A0A8H4KWT2"/>
<dbReference type="Proteomes" id="UP000605986">
    <property type="component" value="Unassembled WGS sequence"/>
</dbReference>
<dbReference type="InterPro" id="IPR048519">
    <property type="entry name" value="Gfd2/YDR514C-like_C"/>
</dbReference>
<sequence length="342" mass="39399">MPPRRHSVEKYEYHEAATLAEDRLAWLDRINGMSEEERAEHYYNEMGWSLEIPYSRELYKNPTDVRLRRRLRATESLRLILGYAKTLQAGKYWESQLRFRLRKSNMKDVRLICVDTDKVRRLPEILPGDWRRRITSFHLGVAIVDTRDIRDVVQAGIQLPNPSDLIHTYQFAVQGSGPKKDEFLFGKTEAISAEDLRAKFNEWQAGRDVAVIAYSARNDLLTLRDFGILTGDICRIDMAQAAYIPFQSASAQKLEVVMQRLNMQYDKLHVPGNDAHFTMRTFFGLAALDLIREYEYRGYGPEKIPPWYDLAVKIARSPLPRKGDRRAASTSASGTHGDSKDG</sequence>
<name>A0A8H4KWT2_9HYPO</name>
<feature type="domain" description="Gfd2/YDR514C-like C-terminal" evidence="2">
    <location>
        <begin position="139"/>
        <end position="284"/>
    </location>
</feature>
<dbReference type="SUPFAM" id="SSF53098">
    <property type="entry name" value="Ribonuclease H-like"/>
    <property type="match status" value="1"/>
</dbReference>
<keyword evidence="3" id="KW-0540">Nuclease</keyword>
<reference evidence="3" key="1">
    <citation type="submission" date="2020-01" db="EMBL/GenBank/DDBJ databases">
        <title>Identification and distribution of gene clusters putatively required for synthesis of sphingolipid metabolism inhibitors in phylogenetically diverse species of the filamentous fungus Fusarium.</title>
        <authorList>
            <person name="Kim H.-S."/>
            <person name="Busman M."/>
            <person name="Brown D.W."/>
            <person name="Divon H."/>
            <person name="Uhlig S."/>
            <person name="Proctor R.H."/>
        </authorList>
    </citation>
    <scope>NUCLEOTIDE SEQUENCE</scope>
    <source>
        <strain evidence="3">NRRL 53441</strain>
    </source>
</reference>
<dbReference type="OrthoDB" id="5953249at2759"/>
<keyword evidence="4" id="KW-1185">Reference proteome</keyword>
<gene>
    <name evidence="3" type="ORF">F53441_32</name>
</gene>
<keyword evidence="3" id="KW-0378">Hydrolase</keyword>
<evidence type="ECO:0000313" key="4">
    <source>
        <dbReference type="Proteomes" id="UP000605986"/>
    </source>
</evidence>
<proteinExistence type="predicted"/>
<dbReference type="GO" id="GO:0004527">
    <property type="term" value="F:exonuclease activity"/>
    <property type="evidence" value="ECO:0007669"/>
    <property type="project" value="UniProtKB-KW"/>
</dbReference>
<feature type="region of interest" description="Disordered" evidence="1">
    <location>
        <begin position="320"/>
        <end position="342"/>
    </location>
</feature>
<comment type="caution">
    <text evidence="3">The sequence shown here is derived from an EMBL/GenBank/DDBJ whole genome shotgun (WGS) entry which is preliminary data.</text>
</comment>
<dbReference type="EMBL" id="JAADJG010000002">
    <property type="protein sequence ID" value="KAF4458181.1"/>
    <property type="molecule type" value="Genomic_DNA"/>
</dbReference>
<dbReference type="Pfam" id="PF21762">
    <property type="entry name" value="DEDDh_C"/>
    <property type="match status" value="1"/>
</dbReference>
<protein>
    <submittedName>
        <fullName evidence="3">3-5 exonuclease superfamily protein</fullName>
    </submittedName>
</protein>
<dbReference type="InterPro" id="IPR012337">
    <property type="entry name" value="RNaseH-like_sf"/>
</dbReference>